<sequence length="74" mass="7969">MGLFLAIPPLEKCLNIPLEKSIWPKMRLAVSSSAQVVESSPLTPSEGISEATPLVSIEEDRVNIEATSKPHVDA</sequence>
<keyword evidence="2" id="KW-1185">Reference proteome</keyword>
<dbReference type="EMBL" id="PGOL01000793">
    <property type="protein sequence ID" value="PKI64819.1"/>
    <property type="molecule type" value="Genomic_DNA"/>
</dbReference>
<protein>
    <submittedName>
        <fullName evidence="1">Uncharacterized protein</fullName>
    </submittedName>
</protein>
<proteinExistence type="predicted"/>
<comment type="caution">
    <text evidence="1">The sequence shown here is derived from an EMBL/GenBank/DDBJ whole genome shotgun (WGS) entry which is preliminary data.</text>
</comment>
<accession>A0A2I0K8G1</accession>
<organism evidence="1 2">
    <name type="scientific">Punica granatum</name>
    <name type="common">Pomegranate</name>
    <dbReference type="NCBI Taxonomy" id="22663"/>
    <lineage>
        <taxon>Eukaryota</taxon>
        <taxon>Viridiplantae</taxon>
        <taxon>Streptophyta</taxon>
        <taxon>Embryophyta</taxon>
        <taxon>Tracheophyta</taxon>
        <taxon>Spermatophyta</taxon>
        <taxon>Magnoliopsida</taxon>
        <taxon>eudicotyledons</taxon>
        <taxon>Gunneridae</taxon>
        <taxon>Pentapetalae</taxon>
        <taxon>rosids</taxon>
        <taxon>malvids</taxon>
        <taxon>Myrtales</taxon>
        <taxon>Lythraceae</taxon>
        <taxon>Punica</taxon>
    </lineage>
</organism>
<name>A0A2I0K8G1_PUNGR</name>
<dbReference type="AlphaFoldDB" id="A0A2I0K8G1"/>
<evidence type="ECO:0000313" key="1">
    <source>
        <dbReference type="EMBL" id="PKI64819.1"/>
    </source>
</evidence>
<gene>
    <name evidence="1" type="ORF">CRG98_014815</name>
</gene>
<dbReference type="Proteomes" id="UP000233551">
    <property type="component" value="Unassembled WGS sequence"/>
</dbReference>
<reference evidence="1 2" key="1">
    <citation type="submission" date="2017-11" db="EMBL/GenBank/DDBJ databases">
        <title>De-novo sequencing of pomegranate (Punica granatum L.) genome.</title>
        <authorList>
            <person name="Akparov Z."/>
            <person name="Amiraslanov A."/>
            <person name="Hajiyeva S."/>
            <person name="Abbasov M."/>
            <person name="Kaur K."/>
            <person name="Hamwieh A."/>
            <person name="Solovyev V."/>
            <person name="Salamov A."/>
            <person name="Braich B."/>
            <person name="Kosarev P."/>
            <person name="Mahmoud A."/>
            <person name="Hajiyev E."/>
            <person name="Babayeva S."/>
            <person name="Izzatullayeva V."/>
            <person name="Mammadov A."/>
            <person name="Mammadov A."/>
            <person name="Sharifova S."/>
            <person name="Ojaghi J."/>
            <person name="Eynullazada K."/>
            <person name="Bayramov B."/>
            <person name="Abdulazimova A."/>
            <person name="Shahmuradov I."/>
        </authorList>
    </citation>
    <scope>NUCLEOTIDE SEQUENCE [LARGE SCALE GENOMIC DNA]</scope>
    <source>
        <strain evidence="2">cv. AG2017</strain>
        <tissue evidence="1">Leaf</tissue>
    </source>
</reference>
<evidence type="ECO:0000313" key="2">
    <source>
        <dbReference type="Proteomes" id="UP000233551"/>
    </source>
</evidence>